<dbReference type="EMBL" id="PYMB01000004">
    <property type="protein sequence ID" value="PSW12823.1"/>
    <property type="molecule type" value="Genomic_DNA"/>
</dbReference>
<dbReference type="SUPFAM" id="SSF50331">
    <property type="entry name" value="MOP-like"/>
    <property type="match status" value="1"/>
</dbReference>
<keyword evidence="3" id="KW-0547">Nucleotide-binding</keyword>
<evidence type="ECO:0000256" key="5">
    <source>
        <dbReference type="ARBA" id="ARBA00023136"/>
    </source>
</evidence>
<dbReference type="OrthoDB" id="9802264at2"/>
<dbReference type="RefSeq" id="WP_107298641.1">
    <property type="nucleotide sequence ID" value="NZ_PYMB01000004.1"/>
</dbReference>
<dbReference type="Pfam" id="PF08402">
    <property type="entry name" value="TOBE_2"/>
    <property type="match status" value="1"/>
</dbReference>
<dbReference type="Gene3D" id="2.40.50.100">
    <property type="match status" value="1"/>
</dbReference>
<dbReference type="SUPFAM" id="SSF52540">
    <property type="entry name" value="P-loop containing nucleoside triphosphate hydrolases"/>
    <property type="match status" value="1"/>
</dbReference>
<dbReference type="GO" id="GO:0016887">
    <property type="term" value="F:ATP hydrolysis activity"/>
    <property type="evidence" value="ECO:0007669"/>
    <property type="project" value="InterPro"/>
</dbReference>
<keyword evidence="1" id="KW-0813">Transport</keyword>
<organism evidence="7 8">
    <name type="scientific">Photobacterium rosenbergii</name>
    <dbReference type="NCBI Taxonomy" id="294936"/>
    <lineage>
        <taxon>Bacteria</taxon>
        <taxon>Pseudomonadati</taxon>
        <taxon>Pseudomonadota</taxon>
        <taxon>Gammaproteobacteria</taxon>
        <taxon>Vibrionales</taxon>
        <taxon>Vibrionaceae</taxon>
        <taxon>Photobacterium</taxon>
    </lineage>
</organism>
<dbReference type="GO" id="GO:0015697">
    <property type="term" value="P:quaternary ammonium group transport"/>
    <property type="evidence" value="ECO:0007669"/>
    <property type="project" value="UniProtKB-ARBA"/>
</dbReference>
<proteinExistence type="predicted"/>
<sequence>MPAHKLKVHELKKVFSSGDGVKGVNFHVSDGELVSLLGPSGCGKTTVLRAIGGFNDIDSGEVIIDGHDISGLTPDERPTSMVFQGYNLWPHMTVFENLALGLKIRKINKLEIEAQVREMLAILKMDDHINKYPDQLSGGQQQRVAIARSLLLKPKVLLMDEPFSALDAKIRRYMREELRKIQHQLGITILFVTHDQEEALSLSDRIIVMNKGNIEQVGTPDEIYHQPKTRFVAEFIGEMNFIEKGTETIAFRPEHISVTEENYDFTGVVQSKMSFGLFSKLILDTQYGEIRVAMTSNEYPNLQTNETVGLKIHNSMSI</sequence>
<keyword evidence="4 7" id="KW-0067">ATP-binding</keyword>
<evidence type="ECO:0000313" key="8">
    <source>
        <dbReference type="Proteomes" id="UP000241346"/>
    </source>
</evidence>
<evidence type="ECO:0000256" key="3">
    <source>
        <dbReference type="ARBA" id="ARBA00022741"/>
    </source>
</evidence>
<reference evidence="7 8" key="1">
    <citation type="submission" date="2018-03" db="EMBL/GenBank/DDBJ databases">
        <title>Whole genome sequencing of Histamine producing bacteria.</title>
        <authorList>
            <person name="Butler K."/>
        </authorList>
    </citation>
    <scope>NUCLEOTIDE SEQUENCE [LARGE SCALE GENOMIC DNA]</scope>
    <source>
        <strain evidence="7 8">DSM 19138</strain>
    </source>
</reference>
<dbReference type="GO" id="GO:0043190">
    <property type="term" value="C:ATP-binding cassette (ABC) transporter complex"/>
    <property type="evidence" value="ECO:0007669"/>
    <property type="project" value="InterPro"/>
</dbReference>
<dbReference type="PANTHER" id="PTHR42781">
    <property type="entry name" value="SPERMIDINE/PUTRESCINE IMPORT ATP-BINDING PROTEIN POTA"/>
    <property type="match status" value="1"/>
</dbReference>
<dbReference type="InterPro" id="IPR013611">
    <property type="entry name" value="Transp-assoc_OB_typ2"/>
</dbReference>
<dbReference type="InterPro" id="IPR003439">
    <property type="entry name" value="ABC_transporter-like_ATP-bd"/>
</dbReference>
<evidence type="ECO:0000256" key="4">
    <source>
        <dbReference type="ARBA" id="ARBA00022840"/>
    </source>
</evidence>
<dbReference type="GO" id="GO:0022857">
    <property type="term" value="F:transmembrane transporter activity"/>
    <property type="evidence" value="ECO:0007669"/>
    <property type="project" value="InterPro"/>
</dbReference>
<dbReference type="PROSITE" id="PS50893">
    <property type="entry name" value="ABC_TRANSPORTER_2"/>
    <property type="match status" value="1"/>
</dbReference>
<dbReference type="Pfam" id="PF00005">
    <property type="entry name" value="ABC_tran"/>
    <property type="match status" value="1"/>
</dbReference>
<dbReference type="PANTHER" id="PTHR42781:SF4">
    <property type="entry name" value="SPERMIDINE_PUTRESCINE IMPORT ATP-BINDING PROTEIN POTA"/>
    <property type="match status" value="1"/>
</dbReference>
<dbReference type="Proteomes" id="UP000241346">
    <property type="component" value="Unassembled WGS sequence"/>
</dbReference>
<keyword evidence="5" id="KW-0472">Membrane</keyword>
<name>A0A2T3NEM8_9GAMM</name>
<dbReference type="InterPro" id="IPR027417">
    <property type="entry name" value="P-loop_NTPase"/>
</dbReference>
<keyword evidence="2" id="KW-1003">Cell membrane</keyword>
<evidence type="ECO:0000259" key="6">
    <source>
        <dbReference type="PROSITE" id="PS50893"/>
    </source>
</evidence>
<evidence type="ECO:0000256" key="1">
    <source>
        <dbReference type="ARBA" id="ARBA00022448"/>
    </source>
</evidence>
<dbReference type="InterPro" id="IPR017871">
    <property type="entry name" value="ABC_transporter-like_CS"/>
</dbReference>
<dbReference type="InterPro" id="IPR050093">
    <property type="entry name" value="ABC_SmlMolc_Importer"/>
</dbReference>
<accession>A0A2T3NEM8</accession>
<feature type="domain" description="ABC transporter" evidence="6">
    <location>
        <begin position="6"/>
        <end position="236"/>
    </location>
</feature>
<dbReference type="InterPro" id="IPR003593">
    <property type="entry name" value="AAA+_ATPase"/>
</dbReference>
<protein>
    <submittedName>
        <fullName evidence="7">ABC transporter ATP-binding protein</fullName>
    </submittedName>
</protein>
<dbReference type="SMART" id="SM00382">
    <property type="entry name" value="AAA"/>
    <property type="match status" value="1"/>
</dbReference>
<dbReference type="FunFam" id="3.40.50.300:FF:000425">
    <property type="entry name" value="Probable ABC transporter, ATP-binding subunit"/>
    <property type="match status" value="1"/>
</dbReference>
<dbReference type="AlphaFoldDB" id="A0A2T3NEM8"/>
<dbReference type="GO" id="GO:0005524">
    <property type="term" value="F:ATP binding"/>
    <property type="evidence" value="ECO:0007669"/>
    <property type="project" value="UniProtKB-KW"/>
</dbReference>
<comment type="caution">
    <text evidence="7">The sequence shown here is derived from an EMBL/GenBank/DDBJ whole genome shotgun (WGS) entry which is preliminary data.</text>
</comment>
<dbReference type="PROSITE" id="PS00211">
    <property type="entry name" value="ABC_TRANSPORTER_1"/>
    <property type="match status" value="1"/>
</dbReference>
<dbReference type="InterPro" id="IPR008995">
    <property type="entry name" value="Mo/tungstate-bd_C_term_dom"/>
</dbReference>
<dbReference type="Gene3D" id="3.40.50.300">
    <property type="entry name" value="P-loop containing nucleotide triphosphate hydrolases"/>
    <property type="match status" value="1"/>
</dbReference>
<evidence type="ECO:0000313" key="7">
    <source>
        <dbReference type="EMBL" id="PSW12823.1"/>
    </source>
</evidence>
<gene>
    <name evidence="7" type="ORF">C9J01_13330</name>
</gene>
<evidence type="ECO:0000256" key="2">
    <source>
        <dbReference type="ARBA" id="ARBA00022475"/>
    </source>
</evidence>